<evidence type="ECO:0000313" key="3">
    <source>
        <dbReference type="Proteomes" id="UP001139971"/>
    </source>
</evidence>
<protein>
    <submittedName>
        <fullName evidence="2">Phage baseplate assembly protein V</fullName>
    </submittedName>
</protein>
<sequence length="178" mass="18334">MNQAGRYYGKYRGTVFNNVDPEVRGRIQAFVPDVLGLIPSTFALPCMPVAGKSSGAFFVPEIGAGVWIEFEQGDPDYPIWTGCFWGITAEVPLMGVASPPPTPNMVLETTGKNSVTVFGLPAAGVALSAGPLGPSPSVTVMPTAIVIKCGASLISVSPAGVDIVGPKITLNGTALVVT</sequence>
<proteinExistence type="predicted"/>
<name>A0A9X4BJ83_9GAMM</name>
<dbReference type="Proteomes" id="UP001139971">
    <property type="component" value="Unassembled WGS sequence"/>
</dbReference>
<dbReference type="AlphaFoldDB" id="A0A9X4BJ83"/>
<dbReference type="InterPro" id="IPR037026">
    <property type="entry name" value="Vgr_OB-fold_dom_sf"/>
</dbReference>
<dbReference type="Pfam" id="PF04717">
    <property type="entry name" value="Phage_base_V"/>
    <property type="match status" value="1"/>
</dbReference>
<dbReference type="Gene3D" id="2.40.50.230">
    <property type="entry name" value="Gp5 N-terminal domain"/>
    <property type="match status" value="1"/>
</dbReference>
<comment type="caution">
    <text evidence="2">The sequence shown here is derived from an EMBL/GenBank/DDBJ whole genome shotgun (WGS) entry which is preliminary data.</text>
</comment>
<dbReference type="EMBL" id="JAOVZO020000023">
    <property type="protein sequence ID" value="MDC8016080.1"/>
    <property type="molecule type" value="Genomic_DNA"/>
</dbReference>
<keyword evidence="3" id="KW-1185">Reference proteome</keyword>
<reference evidence="2" key="1">
    <citation type="submission" date="2023-02" db="EMBL/GenBank/DDBJ databases">
        <title>Tahibacter soli sp. nov. isolated from soil.</title>
        <authorList>
            <person name="Baek J.H."/>
            <person name="Lee J.K."/>
            <person name="Choi D.G."/>
            <person name="Jeon C.O."/>
        </authorList>
    </citation>
    <scope>NUCLEOTIDE SEQUENCE</scope>
    <source>
        <strain evidence="2">BL</strain>
    </source>
</reference>
<accession>A0A9X4BJ83</accession>
<dbReference type="RefSeq" id="WP_263542632.1">
    <property type="nucleotide sequence ID" value="NZ_JAOVZO020000023.1"/>
</dbReference>
<organism evidence="2 3">
    <name type="scientific">Tahibacter soli</name>
    <dbReference type="NCBI Taxonomy" id="2983605"/>
    <lineage>
        <taxon>Bacteria</taxon>
        <taxon>Pseudomonadati</taxon>
        <taxon>Pseudomonadota</taxon>
        <taxon>Gammaproteobacteria</taxon>
        <taxon>Lysobacterales</taxon>
        <taxon>Rhodanobacteraceae</taxon>
        <taxon>Tahibacter</taxon>
    </lineage>
</organism>
<feature type="domain" description="Gp5/Type VI secretion system Vgr protein OB-fold" evidence="1">
    <location>
        <begin position="11"/>
        <end position="85"/>
    </location>
</feature>
<gene>
    <name evidence="2" type="ORF">OD750_026440</name>
</gene>
<evidence type="ECO:0000259" key="1">
    <source>
        <dbReference type="Pfam" id="PF04717"/>
    </source>
</evidence>
<dbReference type="InterPro" id="IPR006531">
    <property type="entry name" value="Gp5/Vgr_OB"/>
</dbReference>
<evidence type="ECO:0000313" key="2">
    <source>
        <dbReference type="EMBL" id="MDC8016080.1"/>
    </source>
</evidence>
<dbReference type="SUPFAM" id="SSF69255">
    <property type="entry name" value="gp5 N-terminal domain-like"/>
    <property type="match status" value="1"/>
</dbReference>